<sequence>MLNGKNEVQSRLQHFIALVENQFGVSIKFLTMNYGIGFTSPVYYGFKGIIHRTSCKETLDIRALMLPSSVKKKLWRYFVTHVFLLNKFSTILPSDKSAF</sequence>
<dbReference type="Proteomes" id="UP000257109">
    <property type="component" value="Unassembled WGS sequence"/>
</dbReference>
<reference evidence="1" key="1">
    <citation type="submission" date="2018-05" db="EMBL/GenBank/DDBJ databases">
        <title>Draft genome of Mucuna pruriens seed.</title>
        <authorList>
            <person name="Nnadi N.E."/>
            <person name="Vos R."/>
            <person name="Hasami M.H."/>
            <person name="Devisetty U.K."/>
            <person name="Aguiy J.C."/>
        </authorList>
    </citation>
    <scope>NUCLEOTIDE SEQUENCE [LARGE SCALE GENOMIC DNA]</scope>
    <source>
        <strain evidence="1">JCA_2017</strain>
    </source>
</reference>
<evidence type="ECO:0000313" key="2">
    <source>
        <dbReference type="Proteomes" id="UP000257109"/>
    </source>
</evidence>
<comment type="caution">
    <text evidence="1">The sequence shown here is derived from an EMBL/GenBank/DDBJ whole genome shotgun (WGS) entry which is preliminary data.</text>
</comment>
<protein>
    <submittedName>
        <fullName evidence="1">Uncharacterized protein</fullName>
    </submittedName>
</protein>
<organism evidence="1 2">
    <name type="scientific">Mucuna pruriens</name>
    <name type="common">Velvet bean</name>
    <name type="synonym">Dolichos pruriens</name>
    <dbReference type="NCBI Taxonomy" id="157652"/>
    <lineage>
        <taxon>Eukaryota</taxon>
        <taxon>Viridiplantae</taxon>
        <taxon>Streptophyta</taxon>
        <taxon>Embryophyta</taxon>
        <taxon>Tracheophyta</taxon>
        <taxon>Spermatophyta</taxon>
        <taxon>Magnoliopsida</taxon>
        <taxon>eudicotyledons</taxon>
        <taxon>Gunneridae</taxon>
        <taxon>Pentapetalae</taxon>
        <taxon>rosids</taxon>
        <taxon>fabids</taxon>
        <taxon>Fabales</taxon>
        <taxon>Fabaceae</taxon>
        <taxon>Papilionoideae</taxon>
        <taxon>50 kb inversion clade</taxon>
        <taxon>NPAAA clade</taxon>
        <taxon>indigoferoid/millettioid clade</taxon>
        <taxon>Phaseoleae</taxon>
        <taxon>Mucuna</taxon>
    </lineage>
</organism>
<evidence type="ECO:0000313" key="1">
    <source>
        <dbReference type="EMBL" id="RDX71553.1"/>
    </source>
</evidence>
<dbReference type="EMBL" id="QJKJ01011287">
    <property type="protein sequence ID" value="RDX71553.1"/>
    <property type="molecule type" value="Genomic_DNA"/>
</dbReference>
<dbReference type="AlphaFoldDB" id="A0A371F038"/>
<feature type="non-terminal residue" evidence="1">
    <location>
        <position position="1"/>
    </location>
</feature>
<proteinExistence type="predicted"/>
<accession>A0A371F038</accession>
<gene>
    <name evidence="1" type="ORF">CR513_49085</name>
</gene>
<keyword evidence="2" id="KW-1185">Reference proteome</keyword>
<name>A0A371F038_MUCPR</name>